<sequence>MIFLPQIGYTVPGEAAYLRLFFEKYRELILYVFFGGLTTLVDWVSYGLMRDLLHMPYMTAAFLSQMFSILFAYVTNRRFVFESRVHGAKAVAAEMAKFFGARGASLLLNMLVMYVGVDILNINDKVIKVIASVLVIIANYIFSKLFVFRSSGHGEQGEDPNGKEKK</sequence>
<feature type="transmembrane region" description="Helical" evidence="6">
    <location>
        <begin position="129"/>
        <end position="147"/>
    </location>
</feature>
<keyword evidence="4 6" id="KW-1133">Transmembrane helix</keyword>
<keyword evidence="9" id="KW-1185">Reference proteome</keyword>
<evidence type="ECO:0000256" key="3">
    <source>
        <dbReference type="ARBA" id="ARBA00022692"/>
    </source>
</evidence>
<gene>
    <name evidence="8" type="ORF">ADH66_12160</name>
</gene>
<evidence type="ECO:0000256" key="4">
    <source>
        <dbReference type="ARBA" id="ARBA00022989"/>
    </source>
</evidence>
<comment type="similarity">
    <text evidence="2">Belongs to the GtrA family.</text>
</comment>
<feature type="transmembrane region" description="Helical" evidence="6">
    <location>
        <begin position="95"/>
        <end position="117"/>
    </location>
</feature>
<feature type="transmembrane region" description="Helical" evidence="6">
    <location>
        <begin position="55"/>
        <end position="74"/>
    </location>
</feature>
<dbReference type="EMBL" id="CP021422">
    <property type="protein sequence ID" value="ASB41343.1"/>
    <property type="molecule type" value="Genomic_DNA"/>
</dbReference>
<feature type="domain" description="GtrA/DPMS transmembrane" evidence="7">
    <location>
        <begin position="31"/>
        <end position="148"/>
    </location>
</feature>
<keyword evidence="3 6" id="KW-0812">Transmembrane</keyword>
<evidence type="ECO:0000256" key="5">
    <source>
        <dbReference type="ARBA" id="ARBA00023136"/>
    </source>
</evidence>
<proteinExistence type="inferred from homology"/>
<accession>A0ABN5A6Z0</accession>
<evidence type="ECO:0000313" key="9">
    <source>
        <dbReference type="Proteomes" id="UP000196710"/>
    </source>
</evidence>
<organism evidence="8 9">
    <name type="scientific">Acutalibacter muris</name>
    <dbReference type="NCBI Taxonomy" id="1796620"/>
    <lineage>
        <taxon>Bacteria</taxon>
        <taxon>Bacillati</taxon>
        <taxon>Bacillota</taxon>
        <taxon>Clostridia</taxon>
        <taxon>Eubacteriales</taxon>
        <taxon>Acutalibacteraceae</taxon>
        <taxon>Acutalibacter</taxon>
    </lineage>
</organism>
<evidence type="ECO:0000259" key="7">
    <source>
        <dbReference type="Pfam" id="PF04138"/>
    </source>
</evidence>
<evidence type="ECO:0000256" key="2">
    <source>
        <dbReference type="ARBA" id="ARBA00009399"/>
    </source>
</evidence>
<evidence type="ECO:0000256" key="6">
    <source>
        <dbReference type="SAM" id="Phobius"/>
    </source>
</evidence>
<dbReference type="Pfam" id="PF04138">
    <property type="entry name" value="GtrA_DPMS_TM"/>
    <property type="match status" value="1"/>
</dbReference>
<dbReference type="InterPro" id="IPR051401">
    <property type="entry name" value="GtrA_CellWall_Glycosyl"/>
</dbReference>
<reference evidence="9" key="1">
    <citation type="submission" date="2017-05" db="EMBL/GenBank/DDBJ databases">
        <title>Improved OligoMM genomes.</title>
        <authorList>
            <person name="Garzetti D."/>
        </authorList>
    </citation>
    <scope>NUCLEOTIDE SEQUENCE [LARGE SCALE GENOMIC DNA]</scope>
    <source>
        <strain evidence="9">KB18</strain>
    </source>
</reference>
<comment type="subcellular location">
    <subcellularLocation>
        <location evidence="1">Membrane</location>
        <topology evidence="1">Multi-pass membrane protein</topology>
    </subcellularLocation>
</comment>
<keyword evidence="5 6" id="KW-0472">Membrane</keyword>
<protein>
    <recommendedName>
        <fullName evidence="7">GtrA/DPMS transmembrane domain-containing protein</fullName>
    </recommendedName>
</protein>
<evidence type="ECO:0000313" key="8">
    <source>
        <dbReference type="EMBL" id="ASB41343.1"/>
    </source>
</evidence>
<dbReference type="PANTHER" id="PTHR38459">
    <property type="entry name" value="PROPHAGE BACTOPRENOL-LINKED GLUCOSE TRANSLOCASE HOMOLOG"/>
    <property type="match status" value="1"/>
</dbReference>
<feature type="transmembrane region" description="Helical" evidence="6">
    <location>
        <begin position="28"/>
        <end position="49"/>
    </location>
</feature>
<dbReference type="InterPro" id="IPR007267">
    <property type="entry name" value="GtrA_DPMS_TM"/>
</dbReference>
<dbReference type="Proteomes" id="UP000196710">
    <property type="component" value="Chromosome"/>
</dbReference>
<name>A0ABN5A6Z0_9FIRM</name>
<evidence type="ECO:0000256" key="1">
    <source>
        <dbReference type="ARBA" id="ARBA00004141"/>
    </source>
</evidence>
<dbReference type="PANTHER" id="PTHR38459:SF5">
    <property type="entry name" value="CELL WALL TEICHOIC ACID GLYCOSYLATION PROTEIN GTCA"/>
    <property type="match status" value="1"/>
</dbReference>